<organism evidence="12 13">
    <name type="scientific">Parahalioglobus pacificus</name>
    <dbReference type="NCBI Taxonomy" id="930806"/>
    <lineage>
        <taxon>Bacteria</taxon>
        <taxon>Pseudomonadati</taxon>
        <taxon>Pseudomonadota</taxon>
        <taxon>Gammaproteobacteria</taxon>
        <taxon>Cellvibrionales</taxon>
        <taxon>Halieaceae</taxon>
        <taxon>Parahalioglobus</taxon>
    </lineage>
</organism>
<dbReference type="InterPro" id="IPR037682">
    <property type="entry name" value="TonB_C"/>
</dbReference>
<dbReference type="GO" id="GO:0055085">
    <property type="term" value="P:transmembrane transport"/>
    <property type="evidence" value="ECO:0007669"/>
    <property type="project" value="InterPro"/>
</dbReference>
<keyword evidence="8" id="KW-1133">Transmembrane helix</keyword>
<dbReference type="PANTHER" id="PTHR33446:SF11">
    <property type="entry name" value="TONB3"/>
    <property type="match status" value="1"/>
</dbReference>
<keyword evidence="3" id="KW-0813">Transport</keyword>
<proteinExistence type="inferred from homology"/>
<protein>
    <submittedName>
        <fullName evidence="12">Transporter TonB</fullName>
    </submittedName>
</protein>
<dbReference type="PROSITE" id="PS52015">
    <property type="entry name" value="TONB_CTD"/>
    <property type="match status" value="1"/>
</dbReference>
<evidence type="ECO:0000256" key="1">
    <source>
        <dbReference type="ARBA" id="ARBA00004383"/>
    </source>
</evidence>
<dbReference type="SUPFAM" id="SSF74653">
    <property type="entry name" value="TolA/TonB C-terminal domain"/>
    <property type="match status" value="1"/>
</dbReference>
<dbReference type="AlphaFoldDB" id="A0A918XJF5"/>
<feature type="compositionally biased region" description="Basic and acidic residues" evidence="10">
    <location>
        <begin position="99"/>
        <end position="112"/>
    </location>
</feature>
<dbReference type="GO" id="GO:0098797">
    <property type="term" value="C:plasma membrane protein complex"/>
    <property type="evidence" value="ECO:0007669"/>
    <property type="project" value="TreeGrafter"/>
</dbReference>
<dbReference type="EMBL" id="BMYM01000002">
    <property type="protein sequence ID" value="GHD35181.1"/>
    <property type="molecule type" value="Genomic_DNA"/>
</dbReference>
<evidence type="ECO:0000313" key="12">
    <source>
        <dbReference type="EMBL" id="GHD35181.1"/>
    </source>
</evidence>
<name>A0A918XJF5_9GAMM</name>
<feature type="region of interest" description="Disordered" evidence="10">
    <location>
        <begin position="88"/>
        <end position="120"/>
    </location>
</feature>
<dbReference type="InterPro" id="IPR051045">
    <property type="entry name" value="TonB-dependent_transducer"/>
</dbReference>
<accession>A0A918XJF5</accession>
<dbReference type="NCBIfam" id="TIGR01352">
    <property type="entry name" value="tonB_Cterm"/>
    <property type="match status" value="1"/>
</dbReference>
<keyword evidence="6" id="KW-0812">Transmembrane</keyword>
<dbReference type="InterPro" id="IPR006260">
    <property type="entry name" value="TonB/TolA_C"/>
</dbReference>
<evidence type="ECO:0000256" key="9">
    <source>
        <dbReference type="ARBA" id="ARBA00023136"/>
    </source>
</evidence>
<reference evidence="12" key="1">
    <citation type="journal article" date="2014" name="Int. J. Syst. Evol. Microbiol.">
        <title>Complete genome sequence of Corynebacterium casei LMG S-19264T (=DSM 44701T), isolated from a smear-ripened cheese.</title>
        <authorList>
            <consortium name="US DOE Joint Genome Institute (JGI-PGF)"/>
            <person name="Walter F."/>
            <person name="Albersmeier A."/>
            <person name="Kalinowski J."/>
            <person name="Ruckert C."/>
        </authorList>
    </citation>
    <scope>NUCLEOTIDE SEQUENCE</scope>
    <source>
        <strain evidence="12">KCTC 23430</strain>
    </source>
</reference>
<evidence type="ECO:0000256" key="7">
    <source>
        <dbReference type="ARBA" id="ARBA00022927"/>
    </source>
</evidence>
<dbReference type="Pfam" id="PF03544">
    <property type="entry name" value="TonB_C"/>
    <property type="match status" value="1"/>
</dbReference>
<evidence type="ECO:0000256" key="4">
    <source>
        <dbReference type="ARBA" id="ARBA00022475"/>
    </source>
</evidence>
<evidence type="ECO:0000313" key="13">
    <source>
        <dbReference type="Proteomes" id="UP000644693"/>
    </source>
</evidence>
<dbReference type="GO" id="GO:0031992">
    <property type="term" value="F:energy transducer activity"/>
    <property type="evidence" value="ECO:0007669"/>
    <property type="project" value="TreeGrafter"/>
</dbReference>
<dbReference type="Proteomes" id="UP000644693">
    <property type="component" value="Unassembled WGS sequence"/>
</dbReference>
<comment type="subcellular location">
    <subcellularLocation>
        <location evidence="1">Cell inner membrane</location>
        <topology evidence="1">Single-pass membrane protein</topology>
        <orientation evidence="1">Periplasmic side</orientation>
    </subcellularLocation>
</comment>
<sequence length="289" mass="31443">MYYIGGERDANARMKVAVALAAALHCALLLGVGFSAQAPGPINATQIEVTLAFNTDSTAPDDATHIAQANQAGSGDESTENQLTPAASAPLVVPQEQQRSQREDRNLSEQAREASLATRSANARRIQADAAGGAVPAETLLGIYPEVDQLTRELATLEAELDEQTRAYSDRPRTRRITSIASRSSDEAAYLLDWRRQVEAVGNQYYPEASLRYGIYGSLRLLVVIRYDGVLEDIRVLSSSGYSVLDDAAVKIVRMAAPFAPFPNELRATTDRLEIIRTWQFQENALSSG</sequence>
<evidence type="ECO:0000256" key="6">
    <source>
        <dbReference type="ARBA" id="ARBA00022692"/>
    </source>
</evidence>
<dbReference type="GO" id="GO:0015031">
    <property type="term" value="P:protein transport"/>
    <property type="evidence" value="ECO:0007669"/>
    <property type="project" value="UniProtKB-KW"/>
</dbReference>
<dbReference type="Gene3D" id="3.30.1150.10">
    <property type="match status" value="1"/>
</dbReference>
<feature type="domain" description="TonB C-terminal" evidence="11">
    <location>
        <begin position="191"/>
        <end position="288"/>
    </location>
</feature>
<evidence type="ECO:0000256" key="2">
    <source>
        <dbReference type="ARBA" id="ARBA00006555"/>
    </source>
</evidence>
<dbReference type="RefSeq" id="WP_189477832.1">
    <property type="nucleotide sequence ID" value="NZ_BMYM01000002.1"/>
</dbReference>
<keyword evidence="7" id="KW-0653">Protein transport</keyword>
<comment type="similarity">
    <text evidence="2">Belongs to the TonB family.</text>
</comment>
<evidence type="ECO:0000256" key="10">
    <source>
        <dbReference type="SAM" id="MobiDB-lite"/>
    </source>
</evidence>
<keyword evidence="4" id="KW-1003">Cell membrane</keyword>
<gene>
    <name evidence="12" type="primary">tonB3</name>
    <name evidence="12" type="ORF">GCM10007053_21790</name>
</gene>
<evidence type="ECO:0000256" key="5">
    <source>
        <dbReference type="ARBA" id="ARBA00022519"/>
    </source>
</evidence>
<evidence type="ECO:0000256" key="8">
    <source>
        <dbReference type="ARBA" id="ARBA00022989"/>
    </source>
</evidence>
<reference evidence="12" key="2">
    <citation type="submission" date="2020-09" db="EMBL/GenBank/DDBJ databases">
        <authorList>
            <person name="Sun Q."/>
            <person name="Kim S."/>
        </authorList>
    </citation>
    <scope>NUCLEOTIDE SEQUENCE</scope>
    <source>
        <strain evidence="12">KCTC 23430</strain>
    </source>
</reference>
<keyword evidence="5" id="KW-0997">Cell inner membrane</keyword>
<evidence type="ECO:0000259" key="11">
    <source>
        <dbReference type="PROSITE" id="PS52015"/>
    </source>
</evidence>
<keyword evidence="9" id="KW-0472">Membrane</keyword>
<dbReference type="PANTHER" id="PTHR33446">
    <property type="entry name" value="PROTEIN TONB-RELATED"/>
    <property type="match status" value="1"/>
</dbReference>
<evidence type="ECO:0000256" key="3">
    <source>
        <dbReference type="ARBA" id="ARBA00022448"/>
    </source>
</evidence>
<keyword evidence="13" id="KW-1185">Reference proteome</keyword>
<comment type="caution">
    <text evidence="12">The sequence shown here is derived from an EMBL/GenBank/DDBJ whole genome shotgun (WGS) entry which is preliminary data.</text>
</comment>